<organism evidence="1 2">
    <name type="scientific">Romanomermis culicivorax</name>
    <name type="common">Nematode worm</name>
    <dbReference type="NCBI Taxonomy" id="13658"/>
    <lineage>
        <taxon>Eukaryota</taxon>
        <taxon>Metazoa</taxon>
        <taxon>Ecdysozoa</taxon>
        <taxon>Nematoda</taxon>
        <taxon>Enoplea</taxon>
        <taxon>Dorylaimia</taxon>
        <taxon>Mermithida</taxon>
        <taxon>Mermithoidea</taxon>
        <taxon>Mermithidae</taxon>
        <taxon>Romanomermis</taxon>
    </lineage>
</organism>
<evidence type="ECO:0000313" key="1">
    <source>
        <dbReference type="Proteomes" id="UP000887565"/>
    </source>
</evidence>
<keyword evidence="1" id="KW-1185">Reference proteome</keyword>
<evidence type="ECO:0000313" key="2">
    <source>
        <dbReference type="WBParaSite" id="nRc.2.0.1.t19731-RA"/>
    </source>
</evidence>
<dbReference type="Proteomes" id="UP000887565">
    <property type="component" value="Unplaced"/>
</dbReference>
<reference evidence="2" key="1">
    <citation type="submission" date="2022-11" db="UniProtKB">
        <authorList>
            <consortium name="WormBaseParasite"/>
        </authorList>
    </citation>
    <scope>IDENTIFICATION</scope>
</reference>
<proteinExistence type="predicted"/>
<dbReference type="AlphaFoldDB" id="A0A915IZU2"/>
<protein>
    <submittedName>
        <fullName evidence="2">Uncharacterized protein</fullName>
    </submittedName>
</protein>
<dbReference type="WBParaSite" id="nRc.2.0.1.t19731-RA">
    <property type="protein sequence ID" value="nRc.2.0.1.t19731-RA"/>
    <property type="gene ID" value="nRc.2.0.1.g19731"/>
</dbReference>
<sequence length="67" mass="7720">MTLSHYVLRSVETHIDAHQRALTQVDAIYAYRRTERISTHRSASCIQVLVHASMCVNIRRRIDKALG</sequence>
<name>A0A915IZU2_ROMCU</name>
<accession>A0A915IZU2</accession>